<reference evidence="4 5" key="1">
    <citation type="submission" date="2016-07" db="EMBL/GenBank/DDBJ databases">
        <title>Pervasive Adenine N6-methylation of Active Genes in Fungi.</title>
        <authorList>
            <consortium name="DOE Joint Genome Institute"/>
            <person name="Mondo S.J."/>
            <person name="Dannebaum R.O."/>
            <person name="Kuo R.C."/>
            <person name="Labutti K."/>
            <person name="Haridas S."/>
            <person name="Kuo A."/>
            <person name="Salamov A."/>
            <person name="Ahrendt S.R."/>
            <person name="Lipzen A."/>
            <person name="Sullivan W."/>
            <person name="Andreopoulos W.B."/>
            <person name="Clum A."/>
            <person name="Lindquist E."/>
            <person name="Daum C."/>
            <person name="Ramamoorthy G.K."/>
            <person name="Gryganskyi A."/>
            <person name="Culley D."/>
            <person name="Magnuson J.K."/>
            <person name="James T.Y."/>
            <person name="O'Malley M.A."/>
            <person name="Stajich J.E."/>
            <person name="Spatafora J.W."/>
            <person name="Visel A."/>
            <person name="Grigoriev I.V."/>
        </authorList>
    </citation>
    <scope>NUCLEOTIDE SEQUENCE [LARGE SCALE GENOMIC DNA]</scope>
    <source>
        <strain evidence="4 5">ATCC 12442</strain>
    </source>
</reference>
<keyword evidence="1" id="KW-0547">Nucleotide-binding</keyword>
<dbReference type="GeneID" id="63807418"/>
<evidence type="ECO:0000259" key="3">
    <source>
        <dbReference type="PROSITE" id="PS50893"/>
    </source>
</evidence>
<keyword evidence="5" id="KW-1185">Reference proteome</keyword>
<dbReference type="InterPro" id="IPR017871">
    <property type="entry name" value="ABC_transporter-like_CS"/>
</dbReference>
<name>A0A1Y1VRL8_9FUNG</name>
<evidence type="ECO:0000313" key="4">
    <source>
        <dbReference type="EMBL" id="ORX63907.1"/>
    </source>
</evidence>
<dbReference type="AlphaFoldDB" id="A0A1Y1VRL8"/>
<dbReference type="GO" id="GO:0005524">
    <property type="term" value="F:ATP binding"/>
    <property type="evidence" value="ECO:0007669"/>
    <property type="project" value="UniProtKB-KW"/>
</dbReference>
<protein>
    <submittedName>
        <fullName evidence="4">p-loop containing nucleoside triphosphate hydrolase protein</fullName>
    </submittedName>
</protein>
<dbReference type="Pfam" id="PF00005">
    <property type="entry name" value="ABC_tran"/>
    <property type="match status" value="1"/>
</dbReference>
<gene>
    <name evidence="4" type="ORF">DL89DRAFT_297949</name>
</gene>
<dbReference type="RefSeq" id="XP_040739106.1">
    <property type="nucleotide sequence ID" value="XM_040890770.1"/>
</dbReference>
<dbReference type="EMBL" id="MCFD01000143">
    <property type="protein sequence ID" value="ORX63907.1"/>
    <property type="molecule type" value="Genomic_DNA"/>
</dbReference>
<evidence type="ECO:0000256" key="1">
    <source>
        <dbReference type="ARBA" id="ARBA00022741"/>
    </source>
</evidence>
<dbReference type="Gene3D" id="3.40.50.300">
    <property type="entry name" value="P-loop containing nucleotide triphosphate hydrolases"/>
    <property type="match status" value="3"/>
</dbReference>
<accession>A0A1Y1VRL8</accession>
<dbReference type="InterPro" id="IPR050173">
    <property type="entry name" value="ABC_transporter_C-like"/>
</dbReference>
<dbReference type="GO" id="GO:0016887">
    <property type="term" value="F:ATP hydrolysis activity"/>
    <property type="evidence" value="ECO:0007669"/>
    <property type="project" value="InterPro"/>
</dbReference>
<feature type="domain" description="ABC transporter" evidence="3">
    <location>
        <begin position="302"/>
        <end position="536"/>
    </location>
</feature>
<evidence type="ECO:0000313" key="5">
    <source>
        <dbReference type="Proteomes" id="UP000193922"/>
    </source>
</evidence>
<dbReference type="PROSITE" id="PS00211">
    <property type="entry name" value="ABC_TRANSPORTER_1"/>
    <property type="match status" value="1"/>
</dbReference>
<dbReference type="SUPFAM" id="SSF52540">
    <property type="entry name" value="P-loop containing nucleoside triphosphate hydrolases"/>
    <property type="match status" value="2"/>
</dbReference>
<dbReference type="InterPro" id="IPR027417">
    <property type="entry name" value="P-loop_NTPase"/>
</dbReference>
<dbReference type="GO" id="GO:0016020">
    <property type="term" value="C:membrane"/>
    <property type="evidence" value="ECO:0007669"/>
    <property type="project" value="TreeGrafter"/>
</dbReference>
<keyword evidence="2" id="KW-0067">ATP-binding</keyword>
<dbReference type="Proteomes" id="UP000193922">
    <property type="component" value="Unassembled WGS sequence"/>
</dbReference>
<comment type="caution">
    <text evidence="4">The sequence shown here is derived from an EMBL/GenBank/DDBJ whole genome shotgun (WGS) entry which is preliminary data.</text>
</comment>
<dbReference type="GO" id="GO:0042626">
    <property type="term" value="F:ATPase-coupled transmembrane transporter activity"/>
    <property type="evidence" value="ECO:0007669"/>
    <property type="project" value="TreeGrafter"/>
</dbReference>
<dbReference type="PROSITE" id="PS50893">
    <property type="entry name" value="ABC_TRANSPORTER_2"/>
    <property type="match status" value="1"/>
</dbReference>
<dbReference type="CDD" id="cd03244">
    <property type="entry name" value="ABCC_MRP_domain2"/>
    <property type="match status" value="1"/>
</dbReference>
<dbReference type="PANTHER" id="PTHR24223">
    <property type="entry name" value="ATP-BINDING CASSETTE SUB-FAMILY C"/>
    <property type="match status" value="1"/>
</dbReference>
<sequence>MLANSLTISVLVSTIGWRTIIPLLTSLVYLAAHKRNKQPHLGHTIFSLIHNMRTIKFYGWEEAFRQVADDDQVDKFISAALTVSSFLHTSNNIEYADILLVMSSAESLTEMLLRKDDYQFIACRNDADDVAVSMDCCSFQWNTGDFALKNMDLRISKGEFAVVVGRMAPGLVSGKIGYVSQKPWIMNATVRDNFYHTVLDACALAEDIKLRLALARAIYSRADIFVLDDLLAAVDAHWQTRILVTHAEHVVPLADRVVTLVSGCATVAKQFSDDSSAGSGQFTYDPERGVDTHIWPKLWQYIVFCGFSAVADWPTTGTIEFRDYSMRYRESQDLQEKIGVVGRTGAGNPDSGAIFIDGVDISSIGLKHLRSKISIIPQDPALFNGTIRENLDPLNEFTDDEVWGAIHKGCIDDIVSTPTETYGAGDNNSGPWVEGIGLNKWIEDGGRNFSVGQRQLVSLCRALLWKRKILVLDEATANRVIHEEFKDCTVLTIAHRLRTVMDSDRILVMDQGRVAEFDSPANLLAQDTMFKGLVESMELNESKSFENPPCRDTKNSIHAILAIRIVWYRDKYIF</sequence>
<organism evidence="4 5">
    <name type="scientific">Linderina pennispora</name>
    <dbReference type="NCBI Taxonomy" id="61395"/>
    <lineage>
        <taxon>Eukaryota</taxon>
        <taxon>Fungi</taxon>
        <taxon>Fungi incertae sedis</taxon>
        <taxon>Zoopagomycota</taxon>
        <taxon>Kickxellomycotina</taxon>
        <taxon>Kickxellomycetes</taxon>
        <taxon>Kickxellales</taxon>
        <taxon>Kickxellaceae</taxon>
        <taxon>Linderina</taxon>
    </lineage>
</organism>
<evidence type="ECO:0000256" key="2">
    <source>
        <dbReference type="ARBA" id="ARBA00022840"/>
    </source>
</evidence>
<dbReference type="InterPro" id="IPR003439">
    <property type="entry name" value="ABC_transporter-like_ATP-bd"/>
</dbReference>
<dbReference type="OrthoDB" id="6500128at2759"/>
<proteinExistence type="predicted"/>
<keyword evidence="4" id="KW-0378">Hydrolase</keyword>
<dbReference type="STRING" id="61395.A0A1Y1VRL8"/>